<dbReference type="GO" id="GO:0004844">
    <property type="term" value="F:uracil DNA N-glycosylase activity"/>
    <property type="evidence" value="ECO:0007669"/>
    <property type="project" value="InterPro"/>
</dbReference>
<dbReference type="Proteomes" id="UP000271241">
    <property type="component" value="Unassembled WGS sequence"/>
</dbReference>
<keyword evidence="10" id="KW-1185">Reference proteome</keyword>
<proteinExistence type="inferred from homology"/>
<dbReference type="Pfam" id="PF03167">
    <property type="entry name" value="UDG"/>
    <property type="match status" value="1"/>
</dbReference>
<sequence>EQRDLLALEKRTMEPSWQCALASEFTKPYFLALKRFLRAEQLQKRQVFPPENEIYSWSHWTPLDKVEVVILGQDPYHNVGQAHGMCFSVTPGTSVPPSLVNIYKAIKQDMPDFVIPKHGYLAGWARQGVLMLNASLTVRAHQAGSHANRGWETFTADAVVQYLNRHCSGLVFMLWGSHAQKKGKNIDRKRHLVLSAVHPSPLSAHRGETFFACKHFSKANDYLRKHGKRTIRW</sequence>
<dbReference type="AlphaFoldDB" id="A0A4P9XIM5"/>
<comment type="subcellular location">
    <subcellularLocation>
        <location evidence="1">Nucleus</location>
    </subcellularLocation>
</comment>
<feature type="domain" description="Uracil-DNA glycosylase-like" evidence="8">
    <location>
        <begin position="59"/>
        <end position="223"/>
    </location>
</feature>
<keyword evidence="6" id="KW-0234">DNA repair</keyword>
<keyword evidence="5" id="KW-0496">Mitochondrion</keyword>
<evidence type="ECO:0000256" key="1">
    <source>
        <dbReference type="ARBA" id="ARBA00004123"/>
    </source>
</evidence>
<name>A0A4P9XIM5_9FUNG</name>
<feature type="non-terminal residue" evidence="9">
    <location>
        <position position="233"/>
    </location>
</feature>
<dbReference type="GO" id="GO:0005739">
    <property type="term" value="C:mitochondrion"/>
    <property type="evidence" value="ECO:0007669"/>
    <property type="project" value="TreeGrafter"/>
</dbReference>
<evidence type="ECO:0000256" key="6">
    <source>
        <dbReference type="ARBA" id="ARBA00023204"/>
    </source>
</evidence>
<feature type="non-terminal residue" evidence="9">
    <location>
        <position position="1"/>
    </location>
</feature>
<evidence type="ECO:0000256" key="2">
    <source>
        <dbReference type="ARBA" id="ARBA00008184"/>
    </source>
</evidence>
<dbReference type="NCBIfam" id="NF003591">
    <property type="entry name" value="PRK05254.1-4"/>
    <property type="match status" value="1"/>
</dbReference>
<keyword evidence="4" id="KW-0378">Hydrolase</keyword>
<dbReference type="EMBL" id="KZ993091">
    <property type="protein sequence ID" value="RKP05565.1"/>
    <property type="molecule type" value="Genomic_DNA"/>
</dbReference>
<dbReference type="HAMAP" id="MF_00148">
    <property type="entry name" value="UDG"/>
    <property type="match status" value="1"/>
</dbReference>
<evidence type="ECO:0000256" key="5">
    <source>
        <dbReference type="ARBA" id="ARBA00023128"/>
    </source>
</evidence>
<protein>
    <submittedName>
        <fullName evidence="9">Uracil-DNA glycosylase</fullName>
    </submittedName>
</protein>
<dbReference type="SUPFAM" id="SSF52141">
    <property type="entry name" value="Uracil-DNA glycosylase-like"/>
    <property type="match status" value="1"/>
</dbReference>
<dbReference type="NCBIfam" id="TIGR00628">
    <property type="entry name" value="ung"/>
    <property type="match status" value="1"/>
</dbReference>
<reference evidence="10" key="1">
    <citation type="journal article" date="2018" name="Nat. Microbiol.">
        <title>Leveraging single-cell genomics to expand the fungal tree of life.</title>
        <authorList>
            <person name="Ahrendt S.R."/>
            <person name="Quandt C.A."/>
            <person name="Ciobanu D."/>
            <person name="Clum A."/>
            <person name="Salamov A."/>
            <person name="Andreopoulos B."/>
            <person name="Cheng J.F."/>
            <person name="Woyke T."/>
            <person name="Pelin A."/>
            <person name="Henrissat B."/>
            <person name="Reynolds N.K."/>
            <person name="Benny G.L."/>
            <person name="Smith M.E."/>
            <person name="James T.Y."/>
            <person name="Grigoriev I.V."/>
        </authorList>
    </citation>
    <scope>NUCLEOTIDE SEQUENCE [LARGE SCALE GENOMIC DNA]</scope>
    <source>
        <strain evidence="10">RSA 1356</strain>
    </source>
</reference>
<comment type="similarity">
    <text evidence="2">Belongs to the uracil-DNA glycosylase (UDG) superfamily. UNG family.</text>
</comment>
<dbReference type="GO" id="GO:0005634">
    <property type="term" value="C:nucleus"/>
    <property type="evidence" value="ECO:0007669"/>
    <property type="project" value="UniProtKB-SubCell"/>
</dbReference>
<dbReference type="Gene3D" id="3.40.470.10">
    <property type="entry name" value="Uracil-DNA glycosylase-like domain"/>
    <property type="match status" value="1"/>
</dbReference>
<dbReference type="FunFam" id="3.40.470.10:FF:000007">
    <property type="entry name" value="Uracil-DNA glycosylase"/>
    <property type="match status" value="1"/>
</dbReference>
<dbReference type="PANTHER" id="PTHR11264">
    <property type="entry name" value="URACIL-DNA GLYCOSYLASE"/>
    <property type="match status" value="1"/>
</dbReference>
<evidence type="ECO:0000256" key="7">
    <source>
        <dbReference type="ARBA" id="ARBA00023242"/>
    </source>
</evidence>
<evidence type="ECO:0000313" key="10">
    <source>
        <dbReference type="Proteomes" id="UP000271241"/>
    </source>
</evidence>
<accession>A0A4P9XIM5</accession>
<organism evidence="9 10">
    <name type="scientific">Thamnocephalis sphaerospora</name>
    <dbReference type="NCBI Taxonomy" id="78915"/>
    <lineage>
        <taxon>Eukaryota</taxon>
        <taxon>Fungi</taxon>
        <taxon>Fungi incertae sedis</taxon>
        <taxon>Zoopagomycota</taxon>
        <taxon>Zoopagomycotina</taxon>
        <taxon>Zoopagomycetes</taxon>
        <taxon>Zoopagales</taxon>
        <taxon>Sigmoideomycetaceae</taxon>
        <taxon>Thamnocephalis</taxon>
    </lineage>
</organism>
<dbReference type="GO" id="GO:0097510">
    <property type="term" value="P:base-excision repair, AP site formation via deaminated base removal"/>
    <property type="evidence" value="ECO:0007669"/>
    <property type="project" value="TreeGrafter"/>
</dbReference>
<dbReference type="InterPro" id="IPR002043">
    <property type="entry name" value="UDG_fam1"/>
</dbReference>
<evidence type="ECO:0000313" key="9">
    <source>
        <dbReference type="EMBL" id="RKP05565.1"/>
    </source>
</evidence>
<evidence type="ECO:0000256" key="4">
    <source>
        <dbReference type="ARBA" id="ARBA00022801"/>
    </source>
</evidence>
<keyword evidence="3" id="KW-0227">DNA damage</keyword>
<dbReference type="PANTHER" id="PTHR11264:SF0">
    <property type="entry name" value="URACIL-DNA GLYCOSYLASE"/>
    <property type="match status" value="1"/>
</dbReference>
<dbReference type="InterPro" id="IPR005122">
    <property type="entry name" value="Uracil-DNA_glycosylase-like"/>
</dbReference>
<dbReference type="InterPro" id="IPR036895">
    <property type="entry name" value="Uracil-DNA_glycosylase-like_sf"/>
</dbReference>
<dbReference type="CDD" id="cd10027">
    <property type="entry name" value="UDG-F1-like"/>
    <property type="match status" value="1"/>
</dbReference>
<evidence type="ECO:0000259" key="8">
    <source>
        <dbReference type="SMART" id="SM00986"/>
    </source>
</evidence>
<dbReference type="NCBIfam" id="NF003592">
    <property type="entry name" value="PRK05254.1-5"/>
    <property type="match status" value="1"/>
</dbReference>
<dbReference type="SMART" id="SM00986">
    <property type="entry name" value="UDG"/>
    <property type="match status" value="1"/>
</dbReference>
<evidence type="ECO:0000256" key="3">
    <source>
        <dbReference type="ARBA" id="ARBA00022763"/>
    </source>
</evidence>
<keyword evidence="7" id="KW-0539">Nucleus</keyword>
<dbReference type="OrthoDB" id="10031947at2759"/>
<dbReference type="STRING" id="78915.A0A4P9XIM5"/>
<dbReference type="NCBIfam" id="NF003588">
    <property type="entry name" value="PRK05254.1-1"/>
    <property type="match status" value="1"/>
</dbReference>
<dbReference type="SMART" id="SM00987">
    <property type="entry name" value="UreE_C"/>
    <property type="match status" value="1"/>
</dbReference>
<gene>
    <name evidence="9" type="ORF">THASP1DRAFT_11092</name>
</gene>
<dbReference type="NCBIfam" id="NF003589">
    <property type="entry name" value="PRK05254.1-2"/>
    <property type="match status" value="1"/>
</dbReference>